<organism evidence="1 2">
    <name type="scientific">Paracoccus chinensis</name>
    <dbReference type="NCBI Taxonomy" id="525640"/>
    <lineage>
        <taxon>Bacteria</taxon>
        <taxon>Pseudomonadati</taxon>
        <taxon>Pseudomonadota</taxon>
        <taxon>Alphaproteobacteria</taxon>
        <taxon>Rhodobacterales</taxon>
        <taxon>Paracoccaceae</taxon>
        <taxon>Paracoccus</taxon>
    </lineage>
</organism>
<evidence type="ECO:0000313" key="1">
    <source>
        <dbReference type="EMBL" id="SDL94857.1"/>
    </source>
</evidence>
<keyword evidence="2" id="KW-1185">Reference proteome</keyword>
<dbReference type="AlphaFoldDB" id="A0A1G9P9H8"/>
<proteinExistence type="predicted"/>
<dbReference type="Proteomes" id="UP000199555">
    <property type="component" value="Unassembled WGS sequence"/>
</dbReference>
<protein>
    <submittedName>
        <fullName evidence="1">Uncharacterized protein</fullName>
    </submittedName>
</protein>
<reference evidence="2" key="1">
    <citation type="submission" date="2016-10" db="EMBL/GenBank/DDBJ databases">
        <authorList>
            <person name="Varghese N."/>
            <person name="Submissions S."/>
        </authorList>
    </citation>
    <scope>NUCLEOTIDE SEQUENCE [LARGE SCALE GENOMIC DNA]</scope>
    <source>
        <strain evidence="2">CGMCC 1.7655</strain>
    </source>
</reference>
<accession>A0A1G9P9H8</accession>
<evidence type="ECO:0000313" key="2">
    <source>
        <dbReference type="Proteomes" id="UP000199555"/>
    </source>
</evidence>
<name>A0A1G9P9H8_9RHOB</name>
<sequence length="70" mass="7613">MLFHGPVVALATAAVDARIKLAFEAREPTLDETGTQKALGTEMIAREGRITAMNARRDAAKRSRDWIASS</sequence>
<gene>
    <name evidence="1" type="ORF">SAMN04487971_1483</name>
</gene>
<dbReference type="EMBL" id="FNGE01000048">
    <property type="protein sequence ID" value="SDL94857.1"/>
    <property type="molecule type" value="Genomic_DNA"/>
</dbReference>